<keyword evidence="3" id="KW-1185">Reference proteome</keyword>
<accession>A0A2P1CKR6</accession>
<gene>
    <name evidence="2" type="ORF">Vid5_gp09</name>
</gene>
<proteinExistence type="predicted"/>
<evidence type="ECO:0000256" key="1">
    <source>
        <dbReference type="SAM" id="MobiDB-lite"/>
    </source>
</evidence>
<name>A0A2P1CKR6_9CAUD</name>
<dbReference type="EMBL" id="MG948468">
    <property type="protein sequence ID" value="AVJ51764.1"/>
    <property type="molecule type" value="Genomic_DNA"/>
</dbReference>
<feature type="compositionally biased region" description="Pro residues" evidence="1">
    <location>
        <begin position="28"/>
        <end position="37"/>
    </location>
</feature>
<evidence type="ECO:0000313" key="2">
    <source>
        <dbReference type="EMBL" id="AVJ51764.1"/>
    </source>
</evidence>
<sequence>MRKFKMSRAQLFLHMQHQRRERDSGGEPPDPPQPPEPSVSTPLMSDIYFVNANLKAS</sequence>
<reference evidence="2 3" key="1">
    <citation type="submission" date="2018-02" db="EMBL/GenBank/DDBJ databases">
        <title>Complete genome sequence of Pantoea phage vB_PagS_Vid5.</title>
        <authorList>
            <person name="Truncaite L."/>
            <person name="Simoliunas E."/>
            <person name="Meskys R."/>
        </authorList>
    </citation>
    <scope>NUCLEOTIDE SEQUENCE [LARGE SCALE GENOMIC DNA]</scope>
</reference>
<dbReference type="Proteomes" id="UP000241629">
    <property type="component" value="Segment"/>
</dbReference>
<protein>
    <submittedName>
        <fullName evidence="2">Uncharacterized protein</fullName>
    </submittedName>
</protein>
<organism evidence="2 3">
    <name type="scientific">Pantoea phage vB_PagS_Vid5</name>
    <dbReference type="NCBI Taxonomy" id="2099652"/>
    <lineage>
        <taxon>Viruses</taxon>
        <taxon>Duplodnaviria</taxon>
        <taxon>Heunggongvirae</taxon>
        <taxon>Uroviricota</taxon>
        <taxon>Caudoviricetes</taxon>
        <taxon>Vidquintavirus</taxon>
        <taxon>Vidquintavirus Vid5</taxon>
    </lineage>
</organism>
<evidence type="ECO:0000313" key="3">
    <source>
        <dbReference type="Proteomes" id="UP000241629"/>
    </source>
</evidence>
<feature type="region of interest" description="Disordered" evidence="1">
    <location>
        <begin position="1"/>
        <end position="44"/>
    </location>
</feature>